<keyword evidence="1" id="KW-1133">Transmembrane helix</keyword>
<organism evidence="3 4">
    <name type="scientific">Latimeria chalumnae</name>
    <name type="common">Coelacanth</name>
    <dbReference type="NCBI Taxonomy" id="7897"/>
    <lineage>
        <taxon>Eukaryota</taxon>
        <taxon>Metazoa</taxon>
        <taxon>Chordata</taxon>
        <taxon>Craniata</taxon>
        <taxon>Vertebrata</taxon>
        <taxon>Euteleostomi</taxon>
        <taxon>Coelacanthiformes</taxon>
        <taxon>Coelacanthidae</taxon>
        <taxon>Latimeria</taxon>
    </lineage>
</organism>
<dbReference type="InParanoid" id="M3XKD5"/>
<keyword evidence="1" id="KW-0812">Transmembrane</keyword>
<dbReference type="OMA" id="YITENKG"/>
<dbReference type="FunCoup" id="M3XKD5">
    <property type="interactions" value="755"/>
</dbReference>
<dbReference type="GO" id="GO:0060027">
    <property type="term" value="P:convergent extension involved in gastrulation"/>
    <property type="evidence" value="ECO:0007669"/>
    <property type="project" value="Ensembl"/>
</dbReference>
<proteinExistence type="predicted"/>
<dbReference type="AlphaFoldDB" id="M3XKD5"/>
<protein>
    <submittedName>
        <fullName evidence="3">Transmembrane protein 67</fullName>
    </submittedName>
</protein>
<dbReference type="Proteomes" id="UP000008672">
    <property type="component" value="Unassembled WGS sequence"/>
</dbReference>
<dbReference type="GO" id="GO:0060271">
    <property type="term" value="P:cilium assembly"/>
    <property type="evidence" value="ECO:0007669"/>
    <property type="project" value="Ensembl"/>
</dbReference>
<dbReference type="eggNOG" id="KOG4611">
    <property type="taxonomic scope" value="Eukaryota"/>
</dbReference>
<dbReference type="STRING" id="7897.ENSLACP00000023191"/>
<dbReference type="GeneTree" id="ENSGT00390000010606"/>
<dbReference type="EMBL" id="AFYH01194844">
    <property type="status" value="NOT_ANNOTATED_CDS"/>
    <property type="molecule type" value="Genomic_DNA"/>
</dbReference>
<evidence type="ECO:0000313" key="3">
    <source>
        <dbReference type="Ensembl" id="ENSLACP00000023191.1"/>
    </source>
</evidence>
<dbReference type="HOGENOM" id="CLU_010935_0_0_1"/>
<evidence type="ECO:0000256" key="1">
    <source>
        <dbReference type="SAM" id="Phobius"/>
    </source>
</evidence>
<reference evidence="3" key="2">
    <citation type="submission" date="2025-08" db="UniProtKB">
        <authorList>
            <consortium name="Ensembl"/>
        </authorList>
    </citation>
    <scope>IDENTIFICATION</scope>
</reference>
<dbReference type="OrthoDB" id="419138at2759"/>
<reference evidence="4" key="1">
    <citation type="submission" date="2011-08" db="EMBL/GenBank/DDBJ databases">
        <title>The draft genome of Latimeria chalumnae.</title>
        <authorList>
            <person name="Di Palma F."/>
            <person name="Alfoldi J."/>
            <person name="Johnson J."/>
            <person name="Berlin A."/>
            <person name="Gnerre S."/>
            <person name="Jaffe D."/>
            <person name="MacCallum I."/>
            <person name="Young S."/>
            <person name="Walker B.J."/>
            <person name="Lander E."/>
            <person name="Lindblad-Toh K."/>
        </authorList>
    </citation>
    <scope>NUCLEOTIDE SEQUENCE [LARGE SCALE GENOMIC DNA]</scope>
    <source>
        <strain evidence="4">Wild caught</strain>
    </source>
</reference>
<dbReference type="GO" id="GO:0060028">
    <property type="term" value="P:convergent extension involved in axis elongation"/>
    <property type="evidence" value="ECO:0007669"/>
    <property type="project" value="Ensembl"/>
</dbReference>
<dbReference type="InterPro" id="IPR019170">
    <property type="entry name" value="Meckelin"/>
</dbReference>
<sequence length="987" mass="111279">MATGKLVPTVRTRWVVCALLLVEAHSCFCQQFSIPFQQPQTCETDQYFDISSLSCIQCGANQQANINGTACVCIAGYRLISNNSEPAISCKKCPDGQGVTQDNWNCITCTKLDPANGKCQCNSGEILVERNITGELLNEAKCERCAGKEPSLTVPNILGDRCVRCQETFISRTQSCACNARNVLVGGLCFPADLEGLPTTVLPIVNYETFSTSVSSAWFHYYLQGSAAACKIYSNLTACQALGNMCVMNMNSMSSIGNDACGLFRTIYLSTENLGIVHSVSFWRKNLPWLYYGKEPGLASRFLQSAPLPTKFSFKGAQQNTKLEFLAAKYDARGNFLSLQNIEGGVLQLCSDSTTRLNAAYSFGTTYQQNCTLPLSKILRDFPEPVFYDVYIAFNNADGERNLLAVPVQNLNLQYDGHFVNQDDIDSWFLTRRMFLVDTLSGRENSLTDQPRVIRVATKITIRITLASNTQQGNIFPPLIIVSYTAIAVQNLDTESVWVSFSVEYEMNKENAKVQTDIALGVLGGLAVLYSILKTASWKRRNGTAVIDLPAVFKFLLFYAGDLANVFFIVTVGTGLYWLIFFKGQQHVSVVLPLPSQEKSFVIYVGCAFGLKALQFLHMFMSQLAVDIFFIDWERPKGKILKSVEDGGGIKNQPIPVSIWRTYFVANEWNEIQTVRKISPHFQIFAVLFFLKVVGFENLALKDPSSSLARNSEDYMPPMDPILRYGLATAIWLVIGFIQIIFFVVVYERFVEDKIRQFVDLCSMSNISIIIMTNRCFGYYIHGRSVHGHADTNMEEMNTNLKREAENMCGQRGLLPNSDIQTFQISITNKMRQQYNRIHESLPRGTGPARLLPSSGNGFDQIIKVYHTMNKFLSSFIDHGHREMDYYVKDKLLFERIFDMEFMEPMDKSIFYNDEGHSFSDTLYYGNETTLLIFDTLFFCIVDLGAQDFVLAAVLTYLQQEIFRWFRCAVGRKNLASKTLVDERFLI</sequence>
<keyword evidence="2" id="KW-0732">Signal</keyword>
<dbReference type="EMBL" id="AFYH01194848">
    <property type="status" value="NOT_ANNOTATED_CDS"/>
    <property type="molecule type" value="Genomic_DNA"/>
</dbReference>
<gene>
    <name evidence="3" type="primary">TMEM67</name>
</gene>
<keyword evidence="1" id="KW-0472">Membrane</keyword>
<dbReference type="EMBL" id="AFYH01194847">
    <property type="status" value="NOT_ANNOTATED_CDS"/>
    <property type="molecule type" value="Genomic_DNA"/>
</dbReference>
<keyword evidence="4" id="KW-1185">Reference proteome</keyword>
<dbReference type="PANTHER" id="PTHR21274">
    <property type="entry name" value="MECKELIN"/>
    <property type="match status" value="1"/>
</dbReference>
<feature type="transmembrane region" description="Helical" evidence="1">
    <location>
        <begin position="722"/>
        <end position="747"/>
    </location>
</feature>
<name>M3XKD5_LATCH</name>
<dbReference type="EMBL" id="AFYH01194843">
    <property type="status" value="NOT_ANNOTATED_CDS"/>
    <property type="molecule type" value="Genomic_DNA"/>
</dbReference>
<dbReference type="EMBL" id="AFYH01194845">
    <property type="status" value="NOT_ANNOTATED_CDS"/>
    <property type="molecule type" value="Genomic_DNA"/>
</dbReference>
<dbReference type="KEGG" id="lcm:102363435"/>
<feature type="signal peptide" evidence="2">
    <location>
        <begin position="1"/>
        <end position="29"/>
    </location>
</feature>
<accession>M3XKD5</accession>
<dbReference type="Pfam" id="PF09773">
    <property type="entry name" value="Meckelin"/>
    <property type="match status" value="1"/>
</dbReference>
<feature type="transmembrane region" description="Helical" evidence="1">
    <location>
        <begin position="556"/>
        <end position="581"/>
    </location>
</feature>
<evidence type="ECO:0000313" key="4">
    <source>
        <dbReference type="Proteomes" id="UP000008672"/>
    </source>
</evidence>
<reference evidence="3" key="3">
    <citation type="submission" date="2025-09" db="UniProtKB">
        <authorList>
            <consortium name="Ensembl"/>
        </authorList>
    </citation>
    <scope>IDENTIFICATION</scope>
</reference>
<dbReference type="EMBL" id="AFYH01194842">
    <property type="status" value="NOT_ANNOTATED_CDS"/>
    <property type="molecule type" value="Genomic_DNA"/>
</dbReference>
<dbReference type="Ensembl" id="ENSLACT00000025579.1">
    <property type="protein sequence ID" value="ENSLACP00000023191.1"/>
    <property type="gene ID" value="ENSLACG00000022102.1"/>
</dbReference>
<dbReference type="GO" id="GO:0036038">
    <property type="term" value="C:MKS complex"/>
    <property type="evidence" value="ECO:0007669"/>
    <property type="project" value="InterPro"/>
</dbReference>
<dbReference type="PANTHER" id="PTHR21274:SF2">
    <property type="entry name" value="MECKELIN"/>
    <property type="match status" value="1"/>
</dbReference>
<dbReference type="GO" id="GO:0003341">
    <property type="term" value="P:cilium movement"/>
    <property type="evidence" value="ECO:0007669"/>
    <property type="project" value="Ensembl"/>
</dbReference>
<feature type="transmembrane region" description="Helical" evidence="1">
    <location>
        <begin position="601"/>
        <end position="630"/>
    </location>
</feature>
<dbReference type="EMBL" id="AFYH01194846">
    <property type="status" value="NOT_ANNOTATED_CDS"/>
    <property type="molecule type" value="Genomic_DNA"/>
</dbReference>
<evidence type="ECO:0000256" key="2">
    <source>
        <dbReference type="SAM" id="SignalP"/>
    </source>
</evidence>
<feature type="chain" id="PRO_5004043778" evidence="2">
    <location>
        <begin position="30"/>
        <end position="987"/>
    </location>
</feature>